<evidence type="ECO:0000256" key="2">
    <source>
        <dbReference type="ARBA" id="ARBA00009995"/>
    </source>
</evidence>
<dbReference type="Pfam" id="PF00201">
    <property type="entry name" value="UDPGT"/>
    <property type="match status" value="1"/>
</dbReference>
<evidence type="ECO:0000313" key="14">
    <source>
        <dbReference type="RefSeq" id="XP_008049635.1"/>
    </source>
</evidence>
<keyword evidence="13" id="KW-1185">Reference proteome</keyword>
<dbReference type="GeneID" id="103252850"/>
<evidence type="ECO:0000313" key="13">
    <source>
        <dbReference type="Proteomes" id="UP000189704"/>
    </source>
</evidence>
<sequence length="290" mass="33741">MSMKWASGLLLVQLSCYFSPGNCGKVLVWPTEYSHWMNMKTILDELVWRGHEVTVLTASSSILVDPGKSSIIKFEVYPTSLTKNDLKDTIMRLVDAWTYVPKDTFWSHFSQVQEIMWEYSNIFKKFCEDVALNKTLMTKLKESKFDVILADAIGPCGELLAQLFKIPFVYSLCMSPGYTLEKYSGGLLLPPSYVPVIMSELSDQMTFMERIKNMIYVLYFDFWFQPFDMKKWDQFYSKVLGRPTTFLETMGKADMWLIQTYWDFEYPRPFLPNFDFVGGLHCKPAKALPK</sequence>
<dbReference type="OrthoDB" id="5835829at2759"/>
<evidence type="ECO:0000256" key="6">
    <source>
        <dbReference type="ARBA" id="ARBA00022692"/>
    </source>
</evidence>
<protein>
    <recommendedName>
        <fullName evidence="3">glucuronosyltransferase</fullName>
        <ecNumber evidence="3">2.4.1.17</ecNumber>
    </recommendedName>
</protein>
<evidence type="ECO:0000256" key="12">
    <source>
        <dbReference type="SAM" id="SignalP"/>
    </source>
</evidence>
<comment type="similarity">
    <text evidence="2">Belongs to the UDP-glycosyltransferase family.</text>
</comment>
<dbReference type="InterPro" id="IPR050271">
    <property type="entry name" value="UDP-glycosyltransferase"/>
</dbReference>
<gene>
    <name evidence="14" type="primary">LOC103252850</name>
</gene>
<dbReference type="PANTHER" id="PTHR48043">
    <property type="entry name" value="EG:EG0003.4 PROTEIN-RELATED"/>
    <property type="match status" value="1"/>
</dbReference>
<keyword evidence="9" id="KW-1133">Transmembrane helix</keyword>
<accession>A0A1U7SVW7</accession>
<keyword evidence="10" id="KW-0472">Membrane</keyword>
<dbReference type="Proteomes" id="UP000189704">
    <property type="component" value="Unplaced"/>
</dbReference>
<name>A0A1U7SVW7_CARSF</name>
<keyword evidence="6" id="KW-0812">Transmembrane</keyword>
<feature type="signal peptide" evidence="12">
    <location>
        <begin position="1"/>
        <end position="23"/>
    </location>
</feature>
<dbReference type="SUPFAM" id="SSF53756">
    <property type="entry name" value="UDP-Glycosyltransferase/glycogen phosphorylase"/>
    <property type="match status" value="1"/>
</dbReference>
<dbReference type="FunFam" id="3.40.50.2000:FF:000081">
    <property type="entry name" value="UDP-glucuronosyltransferase 2A2"/>
    <property type="match status" value="1"/>
</dbReference>
<dbReference type="GO" id="GO:0015020">
    <property type="term" value="F:glucuronosyltransferase activity"/>
    <property type="evidence" value="ECO:0007669"/>
    <property type="project" value="UniProtKB-EC"/>
</dbReference>
<feature type="chain" id="PRO_5010532788" description="glucuronosyltransferase" evidence="12">
    <location>
        <begin position="24"/>
        <end position="290"/>
    </location>
</feature>
<reference evidence="14" key="1">
    <citation type="submission" date="2025-08" db="UniProtKB">
        <authorList>
            <consortium name="RefSeq"/>
        </authorList>
    </citation>
    <scope>IDENTIFICATION</scope>
</reference>
<dbReference type="InterPro" id="IPR002213">
    <property type="entry name" value="UDP_glucos_trans"/>
</dbReference>
<keyword evidence="7 12" id="KW-0732">Signal</keyword>
<dbReference type="EC" id="2.4.1.17" evidence="3"/>
<keyword evidence="5" id="KW-0808">Transferase</keyword>
<evidence type="ECO:0000256" key="3">
    <source>
        <dbReference type="ARBA" id="ARBA00012544"/>
    </source>
</evidence>
<evidence type="ECO:0000256" key="9">
    <source>
        <dbReference type="ARBA" id="ARBA00022989"/>
    </source>
</evidence>
<evidence type="ECO:0000256" key="4">
    <source>
        <dbReference type="ARBA" id="ARBA00022676"/>
    </source>
</evidence>
<dbReference type="Gene3D" id="3.40.50.2000">
    <property type="entry name" value="Glycogen Phosphorylase B"/>
    <property type="match status" value="1"/>
</dbReference>
<dbReference type="AlphaFoldDB" id="A0A1U7SVW7"/>
<keyword evidence="8" id="KW-0256">Endoplasmic reticulum</keyword>
<feature type="non-terminal residue" evidence="14">
    <location>
        <position position="290"/>
    </location>
</feature>
<evidence type="ECO:0000256" key="1">
    <source>
        <dbReference type="ARBA" id="ARBA00004389"/>
    </source>
</evidence>
<dbReference type="KEGG" id="csyr:103252850"/>
<evidence type="ECO:0000256" key="5">
    <source>
        <dbReference type="ARBA" id="ARBA00022679"/>
    </source>
</evidence>
<dbReference type="PANTHER" id="PTHR48043:SF64">
    <property type="entry name" value="UDP-GLUCURONOSYLTRANSFERASE 2B15"/>
    <property type="match status" value="1"/>
</dbReference>
<dbReference type="RefSeq" id="XP_008049635.1">
    <property type="nucleotide sequence ID" value="XM_008051444.1"/>
</dbReference>
<evidence type="ECO:0000256" key="7">
    <source>
        <dbReference type="ARBA" id="ARBA00022729"/>
    </source>
</evidence>
<evidence type="ECO:0000256" key="8">
    <source>
        <dbReference type="ARBA" id="ARBA00022824"/>
    </source>
</evidence>
<organism evidence="13 14">
    <name type="scientific">Carlito syrichta</name>
    <name type="common">Philippine tarsier</name>
    <name type="synonym">Tarsius syrichta</name>
    <dbReference type="NCBI Taxonomy" id="1868482"/>
    <lineage>
        <taxon>Eukaryota</taxon>
        <taxon>Metazoa</taxon>
        <taxon>Chordata</taxon>
        <taxon>Craniata</taxon>
        <taxon>Vertebrata</taxon>
        <taxon>Euteleostomi</taxon>
        <taxon>Mammalia</taxon>
        <taxon>Eutheria</taxon>
        <taxon>Euarchontoglires</taxon>
        <taxon>Primates</taxon>
        <taxon>Haplorrhini</taxon>
        <taxon>Tarsiiformes</taxon>
        <taxon>Tarsiidae</taxon>
        <taxon>Carlito</taxon>
    </lineage>
</organism>
<proteinExistence type="inferred from homology"/>
<evidence type="ECO:0000256" key="11">
    <source>
        <dbReference type="ARBA" id="ARBA00023180"/>
    </source>
</evidence>
<dbReference type="GO" id="GO:0005789">
    <property type="term" value="C:endoplasmic reticulum membrane"/>
    <property type="evidence" value="ECO:0007669"/>
    <property type="project" value="UniProtKB-SubCell"/>
</dbReference>
<keyword evidence="4" id="KW-0328">Glycosyltransferase</keyword>
<keyword evidence="11" id="KW-0325">Glycoprotein</keyword>
<evidence type="ECO:0000256" key="10">
    <source>
        <dbReference type="ARBA" id="ARBA00023136"/>
    </source>
</evidence>
<comment type="subcellular location">
    <subcellularLocation>
        <location evidence="1">Endoplasmic reticulum membrane</location>
        <topology evidence="1">Single-pass membrane protein</topology>
    </subcellularLocation>
</comment>